<sequence>MKTFVLLIYVTEYQIRKNLPSDAVARIQFMIMLQLVWISFQETADINFTVWATQEDSEGRSLYGQEVKAHVASNFCIISFNTDYVIDPLPS</sequence>
<evidence type="ECO:0000313" key="2">
    <source>
        <dbReference type="Proteomes" id="UP000887013"/>
    </source>
</evidence>
<dbReference type="EMBL" id="BMAW01098988">
    <property type="protein sequence ID" value="GFS87681.1"/>
    <property type="molecule type" value="Genomic_DNA"/>
</dbReference>
<comment type="caution">
    <text evidence="1">The sequence shown here is derived from an EMBL/GenBank/DDBJ whole genome shotgun (WGS) entry which is preliminary data.</text>
</comment>
<dbReference type="AlphaFoldDB" id="A0A8X6T9U2"/>
<reference evidence="1" key="1">
    <citation type="submission" date="2020-08" db="EMBL/GenBank/DDBJ databases">
        <title>Multicomponent nature underlies the extraordinary mechanical properties of spider dragline silk.</title>
        <authorList>
            <person name="Kono N."/>
            <person name="Nakamura H."/>
            <person name="Mori M."/>
            <person name="Yoshida Y."/>
            <person name="Ohtoshi R."/>
            <person name="Malay A.D."/>
            <person name="Moran D.A.P."/>
            <person name="Tomita M."/>
            <person name="Numata K."/>
            <person name="Arakawa K."/>
        </authorList>
    </citation>
    <scope>NUCLEOTIDE SEQUENCE</scope>
</reference>
<keyword evidence="2" id="KW-1185">Reference proteome</keyword>
<evidence type="ECO:0000313" key="1">
    <source>
        <dbReference type="EMBL" id="GFS87681.1"/>
    </source>
</evidence>
<dbReference type="Proteomes" id="UP000887013">
    <property type="component" value="Unassembled WGS sequence"/>
</dbReference>
<accession>A0A8X6T9U2</accession>
<gene>
    <name evidence="1" type="ORF">NPIL_371181</name>
</gene>
<proteinExistence type="predicted"/>
<organism evidence="1 2">
    <name type="scientific">Nephila pilipes</name>
    <name type="common">Giant wood spider</name>
    <name type="synonym">Nephila maculata</name>
    <dbReference type="NCBI Taxonomy" id="299642"/>
    <lineage>
        <taxon>Eukaryota</taxon>
        <taxon>Metazoa</taxon>
        <taxon>Ecdysozoa</taxon>
        <taxon>Arthropoda</taxon>
        <taxon>Chelicerata</taxon>
        <taxon>Arachnida</taxon>
        <taxon>Araneae</taxon>
        <taxon>Araneomorphae</taxon>
        <taxon>Entelegynae</taxon>
        <taxon>Araneoidea</taxon>
        <taxon>Nephilidae</taxon>
        <taxon>Nephila</taxon>
    </lineage>
</organism>
<protein>
    <submittedName>
        <fullName evidence="1">Uncharacterized protein</fullName>
    </submittedName>
</protein>
<name>A0A8X6T9U2_NEPPI</name>